<accession>A0A1D9FXQ0</accession>
<dbReference type="InterPro" id="IPR049717">
    <property type="entry name" value="CylC-like"/>
</dbReference>
<name>A0A1D9FXQ0_MOOP1</name>
<sequence length="408" mass="46846">MLKTHKAPEKGSQFSTPSEKVVHGRKNLKLMDVNYRRNTESDYTEKIDQLSKNFDYSSNSDYYWGEPELSLLYGSPLYEAASPWQQKALNHLYWALDYYLVAATETNTILFNEVTANAFFPFDDYEVICHALDVETNQERYHVRAFHTIGNKTELALMGETLFHCPRSTKPQEMDKTLAAFKGMAGRTGSPLGMHVYTISLSNSPFLASQYYTGRGIGNLNLKNKEYSFSQLYKTLEKNDEFIPAPTAVSRYHLLDESFHTATSQLMSHEIYKDFPKPKIWEKYVANQVVYRLQIDVFNGLSTTLPGTFAGNLMPMVYKLLQTPLFGMSKQEALLMMEKCFCQEHEGLHVAAKYHQRLLSDICKFLEGLDYLSPVNREMRLMASSGSVEKAVANNIREFKQFSRSVKR</sequence>
<proteinExistence type="predicted"/>
<evidence type="ECO:0000313" key="1">
    <source>
        <dbReference type="EMBL" id="AOY80148.1"/>
    </source>
</evidence>
<dbReference type="AlphaFoldDB" id="A0A1D9FXQ0"/>
<evidence type="ECO:0000313" key="2">
    <source>
        <dbReference type="Proteomes" id="UP000176944"/>
    </source>
</evidence>
<organism evidence="1 2">
    <name type="scientific">Moorena producens (strain JHB)</name>
    <dbReference type="NCBI Taxonomy" id="1454205"/>
    <lineage>
        <taxon>Bacteria</taxon>
        <taxon>Bacillati</taxon>
        <taxon>Cyanobacteriota</taxon>
        <taxon>Cyanophyceae</taxon>
        <taxon>Coleofasciculales</taxon>
        <taxon>Coleofasciculaceae</taxon>
        <taxon>Moorena</taxon>
    </lineage>
</organism>
<reference evidence="2" key="1">
    <citation type="submission" date="2016-10" db="EMBL/GenBank/DDBJ databases">
        <title>Comparative genomics uncovers the prolific and rare metabolic potential of the cyanobacterial genus Moorea.</title>
        <authorList>
            <person name="Leao T."/>
            <person name="Castelao G."/>
            <person name="Korobeynikov A."/>
            <person name="Monroe E.A."/>
            <person name="Podell S."/>
            <person name="Glukhov E."/>
            <person name="Allen E."/>
            <person name="Gerwick W.H."/>
            <person name="Gerwick L."/>
        </authorList>
    </citation>
    <scope>NUCLEOTIDE SEQUENCE [LARGE SCALE GENOMIC DNA]</scope>
    <source>
        <strain evidence="2">JHB</strain>
    </source>
</reference>
<dbReference type="EMBL" id="CP017708">
    <property type="protein sequence ID" value="AOY80148.1"/>
    <property type="molecule type" value="Genomic_DNA"/>
</dbReference>
<dbReference type="Proteomes" id="UP000176944">
    <property type="component" value="Chromosome"/>
</dbReference>
<dbReference type="CDD" id="cd21472">
    <property type="entry name" value="CylC-like"/>
    <property type="match status" value="1"/>
</dbReference>
<protein>
    <submittedName>
        <fullName evidence="1">Uncharacterized protein</fullName>
    </submittedName>
</protein>
<gene>
    <name evidence="1" type="ORF">BJP36_09610</name>
</gene>